<evidence type="ECO:0000256" key="8">
    <source>
        <dbReference type="SAM" id="Phobius"/>
    </source>
</evidence>
<dbReference type="InterPro" id="IPR027417">
    <property type="entry name" value="P-loop_NTPase"/>
</dbReference>
<dbReference type="PANTHER" id="PTHR43394">
    <property type="entry name" value="ATP-DEPENDENT PERMEASE MDL1, MITOCHONDRIAL"/>
    <property type="match status" value="1"/>
</dbReference>
<dbReference type="InterPro" id="IPR003593">
    <property type="entry name" value="AAA+_ATPase"/>
</dbReference>
<gene>
    <name evidence="11" type="ORF">ACH4GP_12860</name>
</gene>
<evidence type="ECO:0000256" key="4">
    <source>
        <dbReference type="ARBA" id="ARBA00022840"/>
    </source>
</evidence>
<evidence type="ECO:0000313" key="12">
    <source>
        <dbReference type="Proteomes" id="UP001610990"/>
    </source>
</evidence>
<dbReference type="SUPFAM" id="SSF90123">
    <property type="entry name" value="ABC transporter transmembrane region"/>
    <property type="match status" value="2"/>
</dbReference>
<protein>
    <submittedName>
        <fullName evidence="11">ABC transporter ATP-binding protein</fullName>
    </submittedName>
</protein>
<organism evidence="11 12">
    <name type="scientific">Streptomyces celluloflavus</name>
    <dbReference type="NCBI Taxonomy" id="58344"/>
    <lineage>
        <taxon>Bacteria</taxon>
        <taxon>Bacillati</taxon>
        <taxon>Actinomycetota</taxon>
        <taxon>Actinomycetes</taxon>
        <taxon>Kitasatosporales</taxon>
        <taxon>Streptomycetaceae</taxon>
        <taxon>Streptomyces</taxon>
    </lineage>
</organism>
<keyword evidence="5 8" id="KW-1133">Transmembrane helix</keyword>
<feature type="transmembrane region" description="Helical" evidence="8">
    <location>
        <begin position="905"/>
        <end position="922"/>
    </location>
</feature>
<feature type="region of interest" description="Disordered" evidence="7">
    <location>
        <begin position="584"/>
        <end position="632"/>
    </location>
</feature>
<dbReference type="PROSITE" id="PS50929">
    <property type="entry name" value="ABC_TM1F"/>
    <property type="match status" value="2"/>
</dbReference>
<dbReference type="RefSeq" id="WP_367429464.1">
    <property type="nucleotide sequence ID" value="NZ_CP108413.1"/>
</dbReference>
<name>A0ABW7REA9_9ACTN</name>
<feature type="transmembrane region" description="Helical" evidence="8">
    <location>
        <begin position="872"/>
        <end position="893"/>
    </location>
</feature>
<dbReference type="InterPro" id="IPR039421">
    <property type="entry name" value="Type_1_exporter"/>
</dbReference>
<dbReference type="Gene3D" id="3.40.50.300">
    <property type="entry name" value="P-loop containing nucleotide triphosphate hydrolases"/>
    <property type="match status" value="2"/>
</dbReference>
<dbReference type="GO" id="GO:0005524">
    <property type="term" value="F:ATP binding"/>
    <property type="evidence" value="ECO:0007669"/>
    <property type="project" value="UniProtKB-KW"/>
</dbReference>
<dbReference type="CDD" id="cd18543">
    <property type="entry name" value="ABC_6TM_Rv0194_D1_like"/>
    <property type="match status" value="1"/>
</dbReference>
<evidence type="ECO:0000256" key="1">
    <source>
        <dbReference type="ARBA" id="ARBA00004651"/>
    </source>
</evidence>
<dbReference type="Gene3D" id="1.20.1560.10">
    <property type="entry name" value="ABC transporter type 1, transmembrane domain"/>
    <property type="match status" value="2"/>
</dbReference>
<feature type="transmembrane region" description="Helical" evidence="8">
    <location>
        <begin position="686"/>
        <end position="706"/>
    </location>
</feature>
<evidence type="ECO:0000256" key="7">
    <source>
        <dbReference type="SAM" id="MobiDB-lite"/>
    </source>
</evidence>
<feature type="transmembrane region" description="Helical" evidence="8">
    <location>
        <begin position="135"/>
        <end position="152"/>
    </location>
</feature>
<dbReference type="InterPro" id="IPR011527">
    <property type="entry name" value="ABC1_TM_dom"/>
</dbReference>
<feature type="domain" description="ABC transmembrane type-1" evidence="10">
    <location>
        <begin position="28"/>
        <end position="307"/>
    </location>
</feature>
<evidence type="ECO:0000256" key="3">
    <source>
        <dbReference type="ARBA" id="ARBA00022741"/>
    </source>
</evidence>
<feature type="transmembrane region" description="Helical" evidence="8">
    <location>
        <begin position="278"/>
        <end position="299"/>
    </location>
</feature>
<feature type="compositionally biased region" description="Low complexity" evidence="7">
    <location>
        <begin position="1208"/>
        <end position="1223"/>
    </location>
</feature>
<dbReference type="PROSITE" id="PS50893">
    <property type="entry name" value="ABC_TRANSPORTER_2"/>
    <property type="match status" value="2"/>
</dbReference>
<reference evidence="11 12" key="1">
    <citation type="submission" date="2024-10" db="EMBL/GenBank/DDBJ databases">
        <title>The Natural Products Discovery Center: Release of the First 8490 Sequenced Strains for Exploring Actinobacteria Biosynthetic Diversity.</title>
        <authorList>
            <person name="Kalkreuter E."/>
            <person name="Kautsar S.A."/>
            <person name="Yang D."/>
            <person name="Bader C.D."/>
            <person name="Teijaro C.N."/>
            <person name="Fluegel L."/>
            <person name="Davis C.M."/>
            <person name="Simpson J.R."/>
            <person name="Lauterbach L."/>
            <person name="Steele A.D."/>
            <person name="Gui C."/>
            <person name="Meng S."/>
            <person name="Li G."/>
            <person name="Viehrig K."/>
            <person name="Ye F."/>
            <person name="Su P."/>
            <person name="Kiefer A.F."/>
            <person name="Nichols A."/>
            <person name="Cepeda A.J."/>
            <person name="Yan W."/>
            <person name="Fan B."/>
            <person name="Jiang Y."/>
            <person name="Adhikari A."/>
            <person name="Zheng C.-J."/>
            <person name="Schuster L."/>
            <person name="Cowan T.M."/>
            <person name="Smanski M.J."/>
            <person name="Chevrette M.G."/>
            <person name="De Carvalho L.P.S."/>
            <person name="Shen B."/>
        </authorList>
    </citation>
    <scope>NUCLEOTIDE SEQUENCE [LARGE SCALE GENOMIC DNA]</scope>
    <source>
        <strain evidence="11 12">NPDC018013</strain>
    </source>
</reference>
<dbReference type="SMART" id="SM00382">
    <property type="entry name" value="AAA"/>
    <property type="match status" value="2"/>
</dbReference>
<accession>A0ABW7REA9</accession>
<dbReference type="EMBL" id="JBIRGH010000006">
    <property type="protein sequence ID" value="MFH8585279.1"/>
    <property type="molecule type" value="Genomic_DNA"/>
</dbReference>
<keyword evidence="2 8" id="KW-0812">Transmembrane</keyword>
<dbReference type="Pfam" id="PF00005">
    <property type="entry name" value="ABC_tran"/>
    <property type="match status" value="2"/>
</dbReference>
<keyword evidence="6 8" id="KW-0472">Membrane</keyword>
<feature type="transmembrane region" description="Helical" evidence="8">
    <location>
        <begin position="247"/>
        <end position="272"/>
    </location>
</feature>
<dbReference type="CDD" id="cd18546">
    <property type="entry name" value="ABC_6TM_Rv0194_D2_like"/>
    <property type="match status" value="1"/>
</dbReference>
<evidence type="ECO:0000259" key="10">
    <source>
        <dbReference type="PROSITE" id="PS50929"/>
    </source>
</evidence>
<sequence length="1247" mass="130565">MLTGSATSPGWIRRLAAACRRHPLLLTAVLLSSVFGTGLEAFGPLLAGLAVNDAVAGDTSRIGPLVALLAALALVQFGAEFTRRFAAGKLALAVQHRLRTQVFDSVQRYDGVQQDALRTGQVVSRANSDLQQVQVLLGMLPIPVGVSALFLVSAGAMLWLSAPLTLVALTVVPALAFTAARSRARLVPATRGAQVRAAALAEHVEETVTGVRVVKGFGQEERETDRLTHAARRLFAHRIAVSRLQAAATATMAALPAAGQVGVLALGGWLALRGSIDVGTFLAFAGYLTLLAGPARLLATFTVTAQQARAAAERVHELIDATPDVTDAPDAAPVADGPLEIELRGVTFGYAPSDPVLSEVSLTVRAGETLAVVGPPGSGKSTLSLLLSRFYDPQTGSVRLGPPGAPDDVRGIALASLRSSVGTVFEDPFLFSRSLRDNIAYGRPDATDAEVRAAAEAAGAHAFITGLPDGYATEAGERGLALSGGQRQRVALARALLSAPRVLVLDDATSAVDPATEAAVQATLRTVTRDRTTVLIAHRRSTLALADRIAVLDAGRVVDTGTEAELTARCPLFRELLAGASGSLDERTATAPESAAGVTPDLWPRRPEDARPADPDDGVPDHDPDLDQDRLRAPDPRISLRRLLRPVRLPLLLGLALLVVDTAAGVALPLLVRRGLDDGVGAHDGAALTVSVLLAALAVAIGWAAFTLQGRITRRAGERVLFGLRVRTFAQLQRLGMDFYERERGGAVMTRVVNDIDALAAFLQTGLLTSVASLATVTGAVCAMVAVHPPLALAALALLPLVVLATAVFWRLSSAAYDEARRRIGEVNSSLQENVSGLRTAQAQVHEKGAAQDFDRLSDAYRASRLRAQRYASVYFPAVNLCAELSRALVLLVGANRVAGGDLSPGVLVAFMLYLGMFFAPIQQLSQAFDSYQQASVGLRRCVELLRLAPSVPETADPAPLPARLTGALELHGVTHTYPGADRPSLRGAGLRVAAGETVALVGATGAGKSTVVKLLARFYDPGAGRLTVDGTDIRRWPASGYRRLIGYVPQEAHLFTGDIADNIRYGRPDATDAEVETAARAVGALEAVAAQPYGFHQPVGERGQSLSAGQRQLIALARAELVDPGLLLLDEATASLDPATERAVARATERTAARRTTVVVAHRLATAARADRIVVLDGGTVTEEGTHDQLLAAGGGYARLWRHYTAGTGADAPPAPDGTAPTPGAPPAPDTSPTSDATHTSGVNRP</sequence>
<keyword evidence="3" id="KW-0547">Nucleotide-binding</keyword>
<dbReference type="InterPro" id="IPR003439">
    <property type="entry name" value="ABC_transporter-like_ATP-bd"/>
</dbReference>
<comment type="subcellular location">
    <subcellularLocation>
        <location evidence="1">Cell membrane</location>
        <topology evidence="1">Multi-pass membrane protein</topology>
    </subcellularLocation>
</comment>
<dbReference type="PANTHER" id="PTHR43394:SF1">
    <property type="entry name" value="ATP-BINDING CASSETTE SUB-FAMILY B MEMBER 10, MITOCHONDRIAL"/>
    <property type="match status" value="1"/>
</dbReference>
<feature type="transmembrane region" description="Helical" evidence="8">
    <location>
        <begin position="62"/>
        <end position="79"/>
    </location>
</feature>
<feature type="transmembrane region" description="Helical" evidence="8">
    <location>
        <begin position="649"/>
        <end position="671"/>
    </location>
</feature>
<feature type="region of interest" description="Disordered" evidence="7">
    <location>
        <begin position="1208"/>
        <end position="1247"/>
    </location>
</feature>
<feature type="transmembrane region" description="Helical" evidence="8">
    <location>
        <begin position="792"/>
        <end position="813"/>
    </location>
</feature>
<proteinExistence type="predicted"/>
<feature type="domain" description="ABC transmembrane type-1" evidence="10">
    <location>
        <begin position="652"/>
        <end position="934"/>
    </location>
</feature>
<feature type="transmembrane region" description="Helical" evidence="8">
    <location>
        <begin position="158"/>
        <end position="177"/>
    </location>
</feature>
<evidence type="ECO:0000256" key="5">
    <source>
        <dbReference type="ARBA" id="ARBA00022989"/>
    </source>
</evidence>
<keyword evidence="12" id="KW-1185">Reference proteome</keyword>
<feature type="domain" description="ABC transporter" evidence="9">
    <location>
        <begin position="341"/>
        <end position="579"/>
    </location>
</feature>
<dbReference type="InterPro" id="IPR036640">
    <property type="entry name" value="ABC1_TM_sf"/>
</dbReference>
<evidence type="ECO:0000313" key="11">
    <source>
        <dbReference type="EMBL" id="MFH8585279.1"/>
    </source>
</evidence>
<dbReference type="Pfam" id="PF00664">
    <property type="entry name" value="ABC_membrane"/>
    <property type="match status" value="2"/>
</dbReference>
<evidence type="ECO:0000259" key="9">
    <source>
        <dbReference type="PROSITE" id="PS50893"/>
    </source>
</evidence>
<comment type="caution">
    <text evidence="11">The sequence shown here is derived from an EMBL/GenBank/DDBJ whole genome shotgun (WGS) entry which is preliminary data.</text>
</comment>
<feature type="transmembrane region" description="Helical" evidence="8">
    <location>
        <begin position="23"/>
        <end position="42"/>
    </location>
</feature>
<dbReference type="PROSITE" id="PS00211">
    <property type="entry name" value="ABC_TRANSPORTER_1"/>
    <property type="match status" value="1"/>
</dbReference>
<feature type="transmembrane region" description="Helical" evidence="8">
    <location>
        <begin position="759"/>
        <end position="786"/>
    </location>
</feature>
<dbReference type="Proteomes" id="UP001610990">
    <property type="component" value="Unassembled WGS sequence"/>
</dbReference>
<dbReference type="InterPro" id="IPR017871">
    <property type="entry name" value="ABC_transporter-like_CS"/>
</dbReference>
<keyword evidence="4 11" id="KW-0067">ATP-binding</keyword>
<evidence type="ECO:0000256" key="6">
    <source>
        <dbReference type="ARBA" id="ARBA00023136"/>
    </source>
</evidence>
<feature type="compositionally biased region" description="Basic and acidic residues" evidence="7">
    <location>
        <begin position="603"/>
        <end position="632"/>
    </location>
</feature>
<feature type="domain" description="ABC transporter" evidence="9">
    <location>
        <begin position="969"/>
        <end position="1204"/>
    </location>
</feature>
<dbReference type="SUPFAM" id="SSF52540">
    <property type="entry name" value="P-loop containing nucleoside triphosphate hydrolases"/>
    <property type="match status" value="2"/>
</dbReference>
<evidence type="ECO:0000256" key="2">
    <source>
        <dbReference type="ARBA" id="ARBA00022692"/>
    </source>
</evidence>